<evidence type="ECO:0000313" key="2">
    <source>
        <dbReference type="EMBL" id="BAT84948.1"/>
    </source>
</evidence>
<feature type="non-terminal residue" evidence="2">
    <location>
        <position position="1"/>
    </location>
</feature>
<organism evidence="2 3">
    <name type="scientific">Vigna angularis var. angularis</name>
    <dbReference type="NCBI Taxonomy" id="157739"/>
    <lineage>
        <taxon>Eukaryota</taxon>
        <taxon>Viridiplantae</taxon>
        <taxon>Streptophyta</taxon>
        <taxon>Embryophyta</taxon>
        <taxon>Tracheophyta</taxon>
        <taxon>Spermatophyta</taxon>
        <taxon>Magnoliopsida</taxon>
        <taxon>eudicotyledons</taxon>
        <taxon>Gunneridae</taxon>
        <taxon>Pentapetalae</taxon>
        <taxon>rosids</taxon>
        <taxon>fabids</taxon>
        <taxon>Fabales</taxon>
        <taxon>Fabaceae</taxon>
        <taxon>Papilionoideae</taxon>
        <taxon>50 kb inversion clade</taxon>
        <taxon>NPAAA clade</taxon>
        <taxon>indigoferoid/millettioid clade</taxon>
        <taxon>Phaseoleae</taxon>
        <taxon>Vigna</taxon>
    </lineage>
</organism>
<keyword evidence="1" id="KW-1133">Transmembrane helix</keyword>
<dbReference type="AlphaFoldDB" id="A0A0S3RWH2"/>
<keyword evidence="1" id="KW-0812">Transmembrane</keyword>
<protein>
    <submittedName>
        <fullName evidence="2">Uncharacterized protein</fullName>
    </submittedName>
</protein>
<keyword evidence="1" id="KW-0472">Membrane</keyword>
<sequence length="71" mass="8208">HKATLQPQNKTTSIPPKSHHPFHYSILIMTCLSSLLFTHLFLYFNSLSPSLFFPSTSLLCPLFSIYYLVLY</sequence>
<name>A0A0S3RWH2_PHAAN</name>
<feature type="transmembrane region" description="Helical" evidence="1">
    <location>
        <begin position="50"/>
        <end position="70"/>
    </location>
</feature>
<keyword evidence="3" id="KW-1185">Reference proteome</keyword>
<reference evidence="2 3" key="1">
    <citation type="journal article" date="2015" name="Sci. Rep.">
        <title>The power of single molecule real-time sequencing technology in the de novo assembly of a eukaryotic genome.</title>
        <authorList>
            <person name="Sakai H."/>
            <person name="Naito K."/>
            <person name="Ogiso-Tanaka E."/>
            <person name="Takahashi Y."/>
            <person name="Iseki K."/>
            <person name="Muto C."/>
            <person name="Satou K."/>
            <person name="Teruya K."/>
            <person name="Shiroma A."/>
            <person name="Shimoji M."/>
            <person name="Hirano T."/>
            <person name="Itoh T."/>
            <person name="Kaga A."/>
            <person name="Tomooka N."/>
        </authorList>
    </citation>
    <scope>NUCLEOTIDE SEQUENCE [LARGE SCALE GENOMIC DNA]</scope>
    <source>
        <strain evidence="3">cv. Shumari</strain>
    </source>
</reference>
<dbReference type="EMBL" id="AP015037">
    <property type="protein sequence ID" value="BAT84948.1"/>
    <property type="molecule type" value="Genomic_DNA"/>
</dbReference>
<accession>A0A0S3RWH2</accession>
<proteinExistence type="predicted"/>
<evidence type="ECO:0000256" key="1">
    <source>
        <dbReference type="SAM" id="Phobius"/>
    </source>
</evidence>
<feature type="transmembrane region" description="Helical" evidence="1">
    <location>
        <begin position="21"/>
        <end position="44"/>
    </location>
</feature>
<dbReference type="Proteomes" id="UP000291084">
    <property type="component" value="Chromosome 4"/>
</dbReference>
<gene>
    <name evidence="2" type="primary">Vigan.04G243400</name>
    <name evidence="2" type="ORF">VIGAN_04243400</name>
</gene>
<evidence type="ECO:0000313" key="3">
    <source>
        <dbReference type="Proteomes" id="UP000291084"/>
    </source>
</evidence>